<evidence type="ECO:0000313" key="3">
    <source>
        <dbReference type="EMBL" id="NGN69577.1"/>
    </source>
</evidence>
<protein>
    <recommendedName>
        <fullName evidence="2">GerMN domain-containing protein</fullName>
    </recommendedName>
</protein>
<evidence type="ECO:0000313" key="4">
    <source>
        <dbReference type="Proteomes" id="UP000481583"/>
    </source>
</evidence>
<evidence type="ECO:0000256" key="1">
    <source>
        <dbReference type="SAM" id="MobiDB-lite"/>
    </source>
</evidence>
<dbReference type="SUPFAM" id="SSF63829">
    <property type="entry name" value="Calcium-dependent phosphotriesterase"/>
    <property type="match status" value="1"/>
</dbReference>
<feature type="region of interest" description="Disordered" evidence="1">
    <location>
        <begin position="407"/>
        <end position="426"/>
    </location>
</feature>
<dbReference type="Pfam" id="PF25976">
    <property type="entry name" value="LpqB_N"/>
    <property type="match status" value="1"/>
</dbReference>
<feature type="domain" description="GerMN" evidence="2">
    <location>
        <begin position="221"/>
        <end position="314"/>
    </location>
</feature>
<comment type="caution">
    <text evidence="3">The sequence shown here is derived from an EMBL/GenBank/DDBJ whole genome shotgun (WGS) entry which is preliminary data.</text>
</comment>
<dbReference type="EMBL" id="JAAKZV010000312">
    <property type="protein sequence ID" value="NGN69577.1"/>
    <property type="molecule type" value="Genomic_DNA"/>
</dbReference>
<dbReference type="InterPro" id="IPR019606">
    <property type="entry name" value="GerMN"/>
</dbReference>
<evidence type="ECO:0000259" key="2">
    <source>
        <dbReference type="SMART" id="SM00909"/>
    </source>
</evidence>
<dbReference type="AlphaFoldDB" id="A0A6G4UDZ1"/>
<dbReference type="RefSeq" id="WP_165244636.1">
    <property type="nucleotide sequence ID" value="NZ_JAAKZV010000312.1"/>
</dbReference>
<feature type="region of interest" description="Disordered" evidence="1">
    <location>
        <begin position="33"/>
        <end position="63"/>
    </location>
</feature>
<gene>
    <name evidence="3" type="ORF">G5C51_37535</name>
</gene>
<dbReference type="Pfam" id="PF10647">
    <property type="entry name" value="Gmad1"/>
    <property type="match status" value="1"/>
</dbReference>
<name>A0A6G4UDZ1_9ACTN</name>
<organism evidence="3 4">
    <name type="scientific">Streptomyces coryli</name>
    <dbReference type="NCBI Taxonomy" id="1128680"/>
    <lineage>
        <taxon>Bacteria</taxon>
        <taxon>Bacillati</taxon>
        <taxon>Actinomycetota</taxon>
        <taxon>Actinomycetes</taxon>
        <taxon>Kitasatosporales</taxon>
        <taxon>Streptomycetaceae</taxon>
        <taxon>Streptomyces</taxon>
    </lineage>
</organism>
<feature type="region of interest" description="Disordered" evidence="1">
    <location>
        <begin position="95"/>
        <end position="132"/>
    </location>
</feature>
<reference evidence="3 4" key="1">
    <citation type="submission" date="2020-02" db="EMBL/GenBank/DDBJ databases">
        <title>Whole-genome analyses of novel actinobacteria.</title>
        <authorList>
            <person name="Sahin N."/>
        </authorList>
    </citation>
    <scope>NUCLEOTIDE SEQUENCE [LARGE SCALE GENOMIC DNA]</scope>
    <source>
        <strain evidence="3 4">A7024</strain>
    </source>
</reference>
<feature type="region of interest" description="Disordered" evidence="1">
    <location>
        <begin position="347"/>
        <end position="366"/>
    </location>
</feature>
<dbReference type="InterPro" id="IPR059026">
    <property type="entry name" value="LpqB_N"/>
</dbReference>
<proteinExistence type="predicted"/>
<dbReference type="SMART" id="SM00909">
    <property type="entry name" value="Germane"/>
    <property type="match status" value="1"/>
</dbReference>
<accession>A0A6G4UDZ1</accession>
<dbReference type="Proteomes" id="UP000481583">
    <property type="component" value="Unassembled WGS sequence"/>
</dbReference>
<keyword evidence="4" id="KW-1185">Reference proteome</keyword>
<sequence>MLGSGADHGLRGGVRALALLACGAVVAGCASMPDSGDVPPGPSASQRPEEQQARVEPQVPEDGAQPAQIVSGFLEALMANEKDFRTAKEYLTKRERGSWRPEKTTVLAEEPSPRELSPGGKGDLTAQGEGNTVRVRLTGTQLAVVDDRNAYVSSEQKYRKDIELRKNSKGEWRISQPPPGLVLGEANFHRTYLQAEKYYYGAVHKQSLVPEPVYVRRGLDLTDAVQSLLAGPGAQLLPGVTNPIPPGTELAGKSLAPDGDMLRVRLKLPKNKRLSADACQAAARQVFYTAKSQLPSGLARVELERDGGGSLCGVTSAQARDVRPEGLFGSLDNQYFIDTEHRLVQLPASPDSDVKPDRVPGVLGADGADGVKLRSAGVARDERHAAAVSEDGSKMYVAGLDSGAKLKDPALTSKSKRTGDDRGLTAPSWDGAGDVWVADRTADGSTLYRLRDQGRAKAEEVLVPDLGDGRIESLRVSAEGARIALLVERDDRTTLQLGSIMPGDDGKLMVARLENAAPQMQDVRGFSWAGESQLIVVGTTSKGVQQLKYVDTDGSVPLEPPRGLNGVTAIAAGERSDRPLIADSEDGIVRLPPDADWRRVAKKGSAPVYPG</sequence>
<dbReference type="InterPro" id="IPR018910">
    <property type="entry name" value="LpqB_C"/>
</dbReference>
<dbReference type="Pfam" id="PF10646">
    <property type="entry name" value="Germane"/>
    <property type="match status" value="1"/>
</dbReference>